<name>A0A3A8R0T5_9BACT</name>
<organism evidence="1 2">
    <name type="scientific">Corallococcus interemptor</name>
    <dbReference type="NCBI Taxonomy" id="2316720"/>
    <lineage>
        <taxon>Bacteria</taxon>
        <taxon>Pseudomonadati</taxon>
        <taxon>Myxococcota</taxon>
        <taxon>Myxococcia</taxon>
        <taxon>Myxococcales</taxon>
        <taxon>Cystobacterineae</taxon>
        <taxon>Myxococcaceae</taxon>
        <taxon>Corallococcus</taxon>
    </lineage>
</organism>
<sequence length="166" mass="17838">MVSRKLERVCCLALSVLASGCVGSTMGRVSLRADGTPGPERCSEEALEAMRYLRLAVGAGALVEFDVNQGDAEPITLYEGRVESMLLSDLGTLDSPTRLYGYVWTSGPQVAIRYYEARPPDSAARVPICAVVRMAKGQMQKLSGSLPGTAVLKYSRGGVFIVDKFL</sequence>
<dbReference type="Proteomes" id="UP000282656">
    <property type="component" value="Unassembled WGS sequence"/>
</dbReference>
<keyword evidence="2" id="KW-1185">Reference proteome</keyword>
<proteinExistence type="predicted"/>
<dbReference type="GO" id="GO:0004674">
    <property type="term" value="F:protein serine/threonine kinase activity"/>
    <property type="evidence" value="ECO:0007669"/>
    <property type="project" value="UniProtKB-KW"/>
</dbReference>
<accession>A0A3A8R0T5</accession>
<protein>
    <submittedName>
        <fullName evidence="1">Serine/threonine protein kinase</fullName>
    </submittedName>
</protein>
<evidence type="ECO:0000313" key="2">
    <source>
        <dbReference type="Proteomes" id="UP000282656"/>
    </source>
</evidence>
<dbReference type="PROSITE" id="PS51257">
    <property type="entry name" value="PROKAR_LIPOPROTEIN"/>
    <property type="match status" value="1"/>
</dbReference>
<dbReference type="EMBL" id="RAWM01000006">
    <property type="protein sequence ID" value="RKH72790.1"/>
    <property type="molecule type" value="Genomic_DNA"/>
</dbReference>
<keyword evidence="1" id="KW-0418">Kinase</keyword>
<reference evidence="2" key="1">
    <citation type="submission" date="2018-09" db="EMBL/GenBank/DDBJ databases">
        <authorList>
            <person name="Livingstone P.G."/>
            <person name="Whitworth D.E."/>
        </authorList>
    </citation>
    <scope>NUCLEOTIDE SEQUENCE [LARGE SCALE GENOMIC DNA]</scope>
    <source>
        <strain evidence="2">AB047A</strain>
    </source>
</reference>
<dbReference type="AlphaFoldDB" id="A0A3A8R0T5"/>
<gene>
    <name evidence="1" type="ORF">D7X96_03745</name>
</gene>
<evidence type="ECO:0000313" key="1">
    <source>
        <dbReference type="EMBL" id="RKH72790.1"/>
    </source>
</evidence>
<keyword evidence="1" id="KW-0723">Serine/threonine-protein kinase</keyword>
<comment type="caution">
    <text evidence="1">The sequence shown here is derived from an EMBL/GenBank/DDBJ whole genome shotgun (WGS) entry which is preliminary data.</text>
</comment>
<dbReference type="OrthoDB" id="5504951at2"/>
<keyword evidence="1" id="KW-0808">Transferase</keyword>